<gene>
    <name evidence="1" type="ORF">L2E82_32710</name>
</gene>
<comment type="caution">
    <text evidence="1">The sequence shown here is derived from an EMBL/GenBank/DDBJ whole genome shotgun (WGS) entry which is preliminary data.</text>
</comment>
<name>A0ACB9BHY0_CICIN</name>
<keyword evidence="2" id="KW-1185">Reference proteome</keyword>
<evidence type="ECO:0000313" key="2">
    <source>
        <dbReference type="Proteomes" id="UP001055811"/>
    </source>
</evidence>
<reference evidence="1 2" key="2">
    <citation type="journal article" date="2022" name="Mol. Ecol. Resour.">
        <title>The genomes of chicory, endive, great burdock and yacon provide insights into Asteraceae paleo-polyploidization history and plant inulin production.</title>
        <authorList>
            <person name="Fan W."/>
            <person name="Wang S."/>
            <person name="Wang H."/>
            <person name="Wang A."/>
            <person name="Jiang F."/>
            <person name="Liu H."/>
            <person name="Zhao H."/>
            <person name="Xu D."/>
            <person name="Zhang Y."/>
        </authorList>
    </citation>
    <scope>NUCLEOTIDE SEQUENCE [LARGE SCALE GENOMIC DNA]</scope>
    <source>
        <strain evidence="2">cv. Punajuju</strain>
        <tissue evidence="1">Leaves</tissue>
    </source>
</reference>
<dbReference type="Proteomes" id="UP001055811">
    <property type="component" value="Linkage Group LG06"/>
</dbReference>
<organism evidence="1 2">
    <name type="scientific">Cichorium intybus</name>
    <name type="common">Chicory</name>
    <dbReference type="NCBI Taxonomy" id="13427"/>
    <lineage>
        <taxon>Eukaryota</taxon>
        <taxon>Viridiplantae</taxon>
        <taxon>Streptophyta</taxon>
        <taxon>Embryophyta</taxon>
        <taxon>Tracheophyta</taxon>
        <taxon>Spermatophyta</taxon>
        <taxon>Magnoliopsida</taxon>
        <taxon>eudicotyledons</taxon>
        <taxon>Gunneridae</taxon>
        <taxon>Pentapetalae</taxon>
        <taxon>asterids</taxon>
        <taxon>campanulids</taxon>
        <taxon>Asterales</taxon>
        <taxon>Asteraceae</taxon>
        <taxon>Cichorioideae</taxon>
        <taxon>Cichorieae</taxon>
        <taxon>Cichoriinae</taxon>
        <taxon>Cichorium</taxon>
    </lineage>
</organism>
<proteinExistence type="predicted"/>
<accession>A0ACB9BHY0</accession>
<sequence>MYTKMFQIHHHHRPSSTSLKKPNSSGHQTATNETMPTDIEDEISYERNPPLDEDDIALLKSYGLGPYSTSIKKVEMM</sequence>
<evidence type="ECO:0000313" key="1">
    <source>
        <dbReference type="EMBL" id="KAI3721693.1"/>
    </source>
</evidence>
<reference evidence="2" key="1">
    <citation type="journal article" date="2022" name="Mol. Ecol. Resour.">
        <title>The genomes of chicory, endive, great burdock and yacon provide insights into Asteraceae palaeo-polyploidization history and plant inulin production.</title>
        <authorList>
            <person name="Fan W."/>
            <person name="Wang S."/>
            <person name="Wang H."/>
            <person name="Wang A."/>
            <person name="Jiang F."/>
            <person name="Liu H."/>
            <person name="Zhao H."/>
            <person name="Xu D."/>
            <person name="Zhang Y."/>
        </authorList>
    </citation>
    <scope>NUCLEOTIDE SEQUENCE [LARGE SCALE GENOMIC DNA]</scope>
    <source>
        <strain evidence="2">cv. Punajuju</strain>
    </source>
</reference>
<protein>
    <submittedName>
        <fullName evidence="1">Uncharacterized protein</fullName>
    </submittedName>
</protein>
<dbReference type="EMBL" id="CM042014">
    <property type="protein sequence ID" value="KAI3721693.1"/>
    <property type="molecule type" value="Genomic_DNA"/>
</dbReference>